<dbReference type="InterPro" id="IPR029018">
    <property type="entry name" value="Hex-like_dom2"/>
</dbReference>
<keyword evidence="5" id="KW-0326">Glycosidase</keyword>
<keyword evidence="10" id="KW-1185">Reference proteome</keyword>
<evidence type="ECO:0000259" key="6">
    <source>
        <dbReference type="Pfam" id="PF00728"/>
    </source>
</evidence>
<proteinExistence type="inferred from homology"/>
<comment type="similarity">
    <text evidence="2">Belongs to the glycosyl hydrolase 20 family.</text>
</comment>
<dbReference type="InterPro" id="IPR059177">
    <property type="entry name" value="GH29D-like_dom"/>
</dbReference>
<dbReference type="SUPFAM" id="SSF55545">
    <property type="entry name" value="beta-N-acetylhexosaminidase-like domain"/>
    <property type="match status" value="1"/>
</dbReference>
<evidence type="ECO:0000313" key="9">
    <source>
        <dbReference type="EMBL" id="MFC3875970.1"/>
    </source>
</evidence>
<dbReference type="InterPro" id="IPR025705">
    <property type="entry name" value="Beta_hexosaminidase_sua/sub"/>
</dbReference>
<dbReference type="SUPFAM" id="SSF51445">
    <property type="entry name" value="(Trans)glycosidases"/>
    <property type="match status" value="1"/>
</dbReference>
<dbReference type="CDD" id="cd06563">
    <property type="entry name" value="GH20_chitobiase-like"/>
    <property type="match status" value="1"/>
</dbReference>
<reference evidence="10" key="1">
    <citation type="journal article" date="2019" name="Int. J. Syst. Evol. Microbiol.">
        <title>The Global Catalogue of Microorganisms (GCM) 10K type strain sequencing project: providing services to taxonomists for standard genome sequencing and annotation.</title>
        <authorList>
            <consortium name="The Broad Institute Genomics Platform"/>
            <consortium name="The Broad Institute Genome Sequencing Center for Infectious Disease"/>
            <person name="Wu L."/>
            <person name="Ma J."/>
        </authorList>
    </citation>
    <scope>NUCLEOTIDE SEQUENCE [LARGE SCALE GENOMIC DNA]</scope>
    <source>
        <strain evidence="10">CECT 8979</strain>
    </source>
</reference>
<feature type="domain" description="GH29D-like beta-sandwich" evidence="8">
    <location>
        <begin position="548"/>
        <end position="601"/>
    </location>
</feature>
<evidence type="ECO:0000256" key="2">
    <source>
        <dbReference type="ARBA" id="ARBA00006285"/>
    </source>
</evidence>
<keyword evidence="4" id="KW-0378">Hydrolase</keyword>
<comment type="catalytic activity">
    <reaction evidence="1">
        <text>Hydrolysis of terminal non-reducing N-acetyl-D-hexosamine residues in N-acetyl-beta-D-hexosaminides.</text>
        <dbReference type="EC" id="3.2.1.52"/>
    </reaction>
</comment>
<dbReference type="PANTHER" id="PTHR22600">
    <property type="entry name" value="BETA-HEXOSAMINIDASE"/>
    <property type="match status" value="1"/>
</dbReference>
<gene>
    <name evidence="9" type="ORF">ACFOSX_01900</name>
</gene>
<dbReference type="PROSITE" id="PS51257">
    <property type="entry name" value="PROKAR_LIPOPROTEIN"/>
    <property type="match status" value="1"/>
</dbReference>
<evidence type="ECO:0000256" key="4">
    <source>
        <dbReference type="ARBA" id="ARBA00022801"/>
    </source>
</evidence>
<name>A0ABV8AG63_9FLAO</name>
<organism evidence="9 10">
    <name type="scientific">Winogradskyella maritima</name>
    <dbReference type="NCBI Taxonomy" id="1517766"/>
    <lineage>
        <taxon>Bacteria</taxon>
        <taxon>Pseudomonadati</taxon>
        <taxon>Bacteroidota</taxon>
        <taxon>Flavobacteriia</taxon>
        <taxon>Flavobacteriales</taxon>
        <taxon>Flavobacteriaceae</taxon>
        <taxon>Winogradskyella</taxon>
    </lineage>
</organism>
<dbReference type="Gene3D" id="3.20.20.80">
    <property type="entry name" value="Glycosidases"/>
    <property type="match status" value="1"/>
</dbReference>
<dbReference type="InterPro" id="IPR015882">
    <property type="entry name" value="HEX_bac_N"/>
</dbReference>
<sequence length="765" mass="86809">MHFKEKALLVIFCCAMLACKTEASKGVVPQIIPAPQSLQIEEGIFELSSNTYLTFDKELQPAVDFWKTLSSSVLGSNTGKTNEMRVSLDENITNPEGYTLDITPDLIHLKAPTPEGAFYGLQSLFQLLPPEFVVPDYESEGIEIQSLKIKDAPQFPYRGMHLDVSRHMYSVDFIKKYIDAMAMLKMNTFHWHLTDDQGWRVEIKKYPKLNEISSYRNETLIGHYSDQPHQFDGKRYGGFYTQEEIKDIVDYASKRMITVIPEIEMPGHSQAVISAYPELGCTGEQVDVATKWGVFEDIYCTKEKTFKFLEDVLDEVLELFPSEYIHIGGDEAPKTRWKTCKDCQARIQSEGLKDEHELQNYFITRMEKYLNAKGRQIIGWDEILEGGLAPNATVMSWRGTDGAVKGAQSGHNVIMTPTSHAYFDYYQSDNEDEPLAIGGFLPLEKVYGFNPIPEELSKEEARYVLGAQGNVWTEYMPTEDHVENMAFPRMLAMAEVNWTTPDNKNYADFVKRLEYFHKRLDILDINYANHLYETKGKMFSENGMAFYELETLIAGKDIRYTLDGSEPNSNSSIYVSQIPIDESVTIKASVFKGDEKLGKTFTQNINSHKAVGAKISIDKPPHKAYSGSGAQGLINGISGSDTRYGDKEWLGFWGEDIEVKIDLGEETEINSIETRFYDGNGQWIYAPKYMAIRILLEDDTVLANKLIAEDLEPLNIKSFRWDFSAFKKVNAKEIVLIVPNYGTIPDGKQGAGNKAWTFIDEIIVN</sequence>
<protein>
    <recommendedName>
        <fullName evidence="3">beta-N-acetylhexosaminidase</fullName>
        <ecNumber evidence="3">3.2.1.52</ecNumber>
    </recommendedName>
</protein>
<evidence type="ECO:0000313" key="10">
    <source>
        <dbReference type="Proteomes" id="UP001595812"/>
    </source>
</evidence>
<dbReference type="Proteomes" id="UP001595812">
    <property type="component" value="Unassembled WGS sequence"/>
</dbReference>
<evidence type="ECO:0000259" key="7">
    <source>
        <dbReference type="Pfam" id="PF02838"/>
    </source>
</evidence>
<dbReference type="Pfam" id="PF00728">
    <property type="entry name" value="Glyco_hydro_20"/>
    <property type="match status" value="1"/>
</dbReference>
<dbReference type="PANTHER" id="PTHR22600:SF57">
    <property type="entry name" value="BETA-N-ACETYLHEXOSAMINIDASE"/>
    <property type="match status" value="1"/>
</dbReference>
<dbReference type="InterPro" id="IPR017853">
    <property type="entry name" value="GH"/>
</dbReference>
<dbReference type="EMBL" id="JBHSAT010000004">
    <property type="protein sequence ID" value="MFC3875970.1"/>
    <property type="molecule type" value="Genomic_DNA"/>
</dbReference>
<evidence type="ECO:0000256" key="3">
    <source>
        <dbReference type="ARBA" id="ARBA00012663"/>
    </source>
</evidence>
<dbReference type="Pfam" id="PF13290">
    <property type="entry name" value="CHB_HEX_C_1"/>
    <property type="match status" value="1"/>
</dbReference>
<dbReference type="RefSeq" id="WP_386096455.1">
    <property type="nucleotide sequence ID" value="NZ_JBHSAT010000004.1"/>
</dbReference>
<comment type="caution">
    <text evidence="9">The sequence shown here is derived from an EMBL/GenBank/DDBJ whole genome shotgun (WGS) entry which is preliminary data.</text>
</comment>
<dbReference type="PRINTS" id="PR00738">
    <property type="entry name" value="GLHYDRLASE20"/>
</dbReference>
<dbReference type="Gene3D" id="3.30.379.10">
    <property type="entry name" value="Chitobiase/beta-hexosaminidase domain 2-like"/>
    <property type="match status" value="1"/>
</dbReference>
<dbReference type="EC" id="3.2.1.52" evidence="3"/>
<feature type="domain" description="Beta-hexosaminidase bacterial type N-terminal" evidence="7">
    <location>
        <begin position="29"/>
        <end position="152"/>
    </location>
</feature>
<evidence type="ECO:0000259" key="8">
    <source>
        <dbReference type="Pfam" id="PF13290"/>
    </source>
</evidence>
<feature type="domain" description="Glycoside hydrolase family 20 catalytic" evidence="6">
    <location>
        <begin position="155"/>
        <end position="500"/>
    </location>
</feature>
<dbReference type="InterPro" id="IPR015883">
    <property type="entry name" value="Glyco_hydro_20_cat"/>
</dbReference>
<dbReference type="Pfam" id="PF02838">
    <property type="entry name" value="Glyco_hydro_20b"/>
    <property type="match status" value="1"/>
</dbReference>
<evidence type="ECO:0000256" key="5">
    <source>
        <dbReference type="ARBA" id="ARBA00023295"/>
    </source>
</evidence>
<accession>A0ABV8AG63</accession>
<evidence type="ECO:0000256" key="1">
    <source>
        <dbReference type="ARBA" id="ARBA00001231"/>
    </source>
</evidence>